<evidence type="ECO:0000313" key="2">
    <source>
        <dbReference type="EMBL" id="KAL3661107.1"/>
    </source>
</evidence>
<dbReference type="EMBL" id="JBIMZQ010000037">
    <property type="protein sequence ID" value="KAL3661107.1"/>
    <property type="molecule type" value="Genomic_DNA"/>
</dbReference>
<name>A0ABD3F3P7_9STRA</name>
<accession>A0ABD3F3P7</accession>
<evidence type="ECO:0000256" key="1">
    <source>
        <dbReference type="SAM" id="MobiDB-lite"/>
    </source>
</evidence>
<dbReference type="AlphaFoldDB" id="A0ABD3F3P7"/>
<gene>
    <name evidence="2" type="ORF">V7S43_013716</name>
</gene>
<reference evidence="2 3" key="1">
    <citation type="submission" date="2024-09" db="EMBL/GenBank/DDBJ databases">
        <title>Genome sequencing and assembly of Phytophthora oleae, isolate VK10A, causative agent of rot of olive drupes.</title>
        <authorList>
            <person name="Conti Taguali S."/>
            <person name="Riolo M."/>
            <person name="La Spada F."/>
            <person name="Cacciola S.O."/>
            <person name="Dionisio G."/>
        </authorList>
    </citation>
    <scope>NUCLEOTIDE SEQUENCE [LARGE SCALE GENOMIC DNA]</scope>
    <source>
        <strain evidence="2 3">VK10A</strain>
    </source>
</reference>
<comment type="caution">
    <text evidence="2">The sequence shown here is derived from an EMBL/GenBank/DDBJ whole genome shotgun (WGS) entry which is preliminary data.</text>
</comment>
<evidence type="ECO:0000313" key="3">
    <source>
        <dbReference type="Proteomes" id="UP001632037"/>
    </source>
</evidence>
<sequence length="108" mass="12390">MRLLNELRLMRCIGGAVQVILHQNERGFSLVRGIKSLLLYGSIETTFSRKTNKIVKARNAKVKNPDYILQPFEQYSEGLECTHAGKHKYRGPGERLRQESRRIESCTG</sequence>
<organism evidence="2 3">
    <name type="scientific">Phytophthora oleae</name>
    <dbReference type="NCBI Taxonomy" id="2107226"/>
    <lineage>
        <taxon>Eukaryota</taxon>
        <taxon>Sar</taxon>
        <taxon>Stramenopiles</taxon>
        <taxon>Oomycota</taxon>
        <taxon>Peronosporomycetes</taxon>
        <taxon>Peronosporales</taxon>
        <taxon>Peronosporaceae</taxon>
        <taxon>Phytophthora</taxon>
    </lineage>
</organism>
<proteinExistence type="predicted"/>
<protein>
    <submittedName>
        <fullName evidence="2">Uncharacterized protein</fullName>
    </submittedName>
</protein>
<dbReference type="Proteomes" id="UP001632037">
    <property type="component" value="Unassembled WGS sequence"/>
</dbReference>
<feature type="compositionally biased region" description="Basic and acidic residues" evidence="1">
    <location>
        <begin position="91"/>
        <end position="108"/>
    </location>
</feature>
<feature type="region of interest" description="Disordered" evidence="1">
    <location>
        <begin position="89"/>
        <end position="108"/>
    </location>
</feature>
<keyword evidence="3" id="KW-1185">Reference proteome</keyword>